<dbReference type="Proteomes" id="UP000544872">
    <property type="component" value="Unassembled WGS sequence"/>
</dbReference>
<evidence type="ECO:0000313" key="12">
    <source>
        <dbReference type="EMBL" id="MBB6209767.1"/>
    </source>
</evidence>
<comment type="catalytic activity">
    <reaction evidence="8 10">
        <text>dITP + H2O = dIMP + diphosphate + H(+)</text>
        <dbReference type="Rhea" id="RHEA:28342"/>
        <dbReference type="ChEBI" id="CHEBI:15377"/>
        <dbReference type="ChEBI" id="CHEBI:15378"/>
        <dbReference type="ChEBI" id="CHEBI:33019"/>
        <dbReference type="ChEBI" id="CHEBI:61194"/>
        <dbReference type="ChEBI" id="CHEBI:61382"/>
        <dbReference type="EC" id="3.6.1.66"/>
    </reaction>
</comment>
<dbReference type="CDD" id="cd00515">
    <property type="entry name" value="HAM1"/>
    <property type="match status" value="1"/>
</dbReference>
<comment type="cofactor">
    <cofactor evidence="10">
        <name>Mg(2+)</name>
        <dbReference type="ChEBI" id="CHEBI:18420"/>
    </cofactor>
    <text evidence="10">Binds 1 Mg(2+) ion per subunit.</text>
</comment>
<evidence type="ECO:0000256" key="8">
    <source>
        <dbReference type="ARBA" id="ARBA00051875"/>
    </source>
</evidence>
<dbReference type="HAMAP" id="MF_01405">
    <property type="entry name" value="Non_canon_purine_NTPase"/>
    <property type="match status" value="1"/>
</dbReference>
<dbReference type="PANTHER" id="PTHR11067:SF9">
    <property type="entry name" value="INOSINE TRIPHOSPHATE PYROPHOSPHATASE"/>
    <property type="match status" value="1"/>
</dbReference>
<comment type="caution">
    <text evidence="12">The sequence shown here is derived from an EMBL/GenBank/DDBJ whole genome shotgun (WGS) entry which is preliminary data.</text>
</comment>
<dbReference type="InterPro" id="IPR002637">
    <property type="entry name" value="RdgB/HAM1"/>
</dbReference>
<reference evidence="12 13" key="1">
    <citation type="submission" date="2020-08" db="EMBL/GenBank/DDBJ databases">
        <title>Genomic Encyclopedia of Type Strains, Phase IV (KMG-IV): sequencing the most valuable type-strain genomes for metagenomic binning, comparative biology and taxonomic classification.</title>
        <authorList>
            <person name="Goeker M."/>
        </authorList>
    </citation>
    <scope>NUCLEOTIDE SEQUENCE [LARGE SCALE GENOMIC DNA]</scope>
    <source>
        <strain evidence="12 13">DSM 11590</strain>
    </source>
</reference>
<comment type="catalytic activity">
    <reaction evidence="9 10">
        <text>XTP + H2O = XMP + diphosphate + H(+)</text>
        <dbReference type="Rhea" id="RHEA:28610"/>
        <dbReference type="ChEBI" id="CHEBI:15377"/>
        <dbReference type="ChEBI" id="CHEBI:15378"/>
        <dbReference type="ChEBI" id="CHEBI:33019"/>
        <dbReference type="ChEBI" id="CHEBI:57464"/>
        <dbReference type="ChEBI" id="CHEBI:61314"/>
        <dbReference type="EC" id="3.6.1.66"/>
    </reaction>
</comment>
<proteinExistence type="inferred from homology"/>
<name>A0A7W9ZDZ6_NOVIT</name>
<dbReference type="InterPro" id="IPR020922">
    <property type="entry name" value="dITP/XTP_pyrophosphatase"/>
</dbReference>
<dbReference type="GO" id="GO:0009117">
    <property type="term" value="P:nucleotide metabolic process"/>
    <property type="evidence" value="ECO:0007669"/>
    <property type="project" value="UniProtKB-KW"/>
</dbReference>
<evidence type="ECO:0000256" key="2">
    <source>
        <dbReference type="ARBA" id="ARBA00011738"/>
    </source>
</evidence>
<accession>A0A7W9ZDZ6</accession>
<feature type="active site" description="Proton acceptor" evidence="10">
    <location>
        <position position="78"/>
    </location>
</feature>
<feature type="binding site" evidence="10">
    <location>
        <position position="79"/>
    </location>
    <ligand>
        <name>substrate</name>
    </ligand>
</feature>
<evidence type="ECO:0000256" key="7">
    <source>
        <dbReference type="ARBA" id="ARBA00023080"/>
    </source>
</evidence>
<dbReference type="GO" id="GO:0009146">
    <property type="term" value="P:purine nucleoside triphosphate catabolic process"/>
    <property type="evidence" value="ECO:0007669"/>
    <property type="project" value="UniProtKB-UniRule"/>
</dbReference>
<dbReference type="AlphaFoldDB" id="A0A7W9ZDZ6"/>
<sequence length="202" mass="21375">MTAPRRLSAGDTLIVASHNAGKVREIRDLLAPFSIDVRSAGDLNLPEPEETGSTYAENAILKAVAAATAANLPALSDDSGVSVSALDGAPGIYSARWAGPEKDFEMAMSKVIRLVGANPDRAVAFICVLCVAWPDGHTECFEGRVDGTLTAPPRGTNGFGYDPMFTPDGYDQTFGEMDPTAKHAISHRARAFTKLVESCFTA</sequence>
<evidence type="ECO:0000256" key="10">
    <source>
        <dbReference type="HAMAP-Rule" id="MF_01405"/>
    </source>
</evidence>
<dbReference type="GO" id="GO:0036222">
    <property type="term" value="F:XTP diphosphatase activity"/>
    <property type="evidence" value="ECO:0007669"/>
    <property type="project" value="UniProtKB-UniRule"/>
</dbReference>
<evidence type="ECO:0000256" key="11">
    <source>
        <dbReference type="RuleBase" id="RU003781"/>
    </source>
</evidence>
<dbReference type="GO" id="GO:0035870">
    <property type="term" value="F:dITP diphosphatase activity"/>
    <property type="evidence" value="ECO:0007669"/>
    <property type="project" value="UniProtKB-UniRule"/>
</dbReference>
<evidence type="ECO:0000256" key="6">
    <source>
        <dbReference type="ARBA" id="ARBA00022842"/>
    </source>
</evidence>
<feature type="binding site" evidence="10">
    <location>
        <position position="49"/>
    </location>
    <ligand>
        <name>Mg(2+)</name>
        <dbReference type="ChEBI" id="CHEBI:18420"/>
    </ligand>
</feature>
<dbReference type="EC" id="3.6.1.66" evidence="10"/>
<comment type="catalytic activity">
    <reaction evidence="10">
        <text>ITP + H2O = IMP + diphosphate + H(+)</text>
        <dbReference type="Rhea" id="RHEA:29399"/>
        <dbReference type="ChEBI" id="CHEBI:15377"/>
        <dbReference type="ChEBI" id="CHEBI:15378"/>
        <dbReference type="ChEBI" id="CHEBI:33019"/>
        <dbReference type="ChEBI" id="CHEBI:58053"/>
        <dbReference type="ChEBI" id="CHEBI:61402"/>
        <dbReference type="EC" id="3.6.1.66"/>
    </reaction>
</comment>
<protein>
    <recommendedName>
        <fullName evidence="10">dITP/XTP pyrophosphatase</fullName>
        <ecNumber evidence="10">3.6.1.66</ecNumber>
    </recommendedName>
    <alternativeName>
        <fullName evidence="10">Non-canonical purine NTP pyrophosphatase</fullName>
    </alternativeName>
    <alternativeName>
        <fullName evidence="10">Non-standard purine NTP pyrophosphatase</fullName>
    </alternativeName>
    <alternativeName>
        <fullName evidence="10">Nucleoside-triphosphate diphosphatase</fullName>
    </alternativeName>
    <alternativeName>
        <fullName evidence="10">Nucleoside-triphosphate pyrophosphatase</fullName>
        <shortName evidence="10">NTPase</shortName>
    </alternativeName>
</protein>
<feature type="binding site" evidence="10">
    <location>
        <begin position="17"/>
        <end position="22"/>
    </location>
    <ligand>
        <name>substrate</name>
    </ligand>
</feature>
<feature type="binding site" evidence="10">
    <location>
        <begin position="159"/>
        <end position="162"/>
    </location>
    <ligand>
        <name>substrate</name>
    </ligand>
</feature>
<dbReference type="GO" id="GO:0000166">
    <property type="term" value="F:nucleotide binding"/>
    <property type="evidence" value="ECO:0007669"/>
    <property type="project" value="UniProtKB-KW"/>
</dbReference>
<feature type="binding site" evidence="10">
    <location>
        <position position="182"/>
    </location>
    <ligand>
        <name>substrate</name>
    </ligand>
</feature>
<evidence type="ECO:0000313" key="13">
    <source>
        <dbReference type="Proteomes" id="UP000544872"/>
    </source>
</evidence>
<evidence type="ECO:0000256" key="3">
    <source>
        <dbReference type="ARBA" id="ARBA00022723"/>
    </source>
</evidence>
<dbReference type="GO" id="GO:0036220">
    <property type="term" value="F:ITP diphosphatase activity"/>
    <property type="evidence" value="ECO:0007669"/>
    <property type="project" value="UniProtKB-UniRule"/>
</dbReference>
<dbReference type="InterPro" id="IPR029001">
    <property type="entry name" value="ITPase-like_fam"/>
</dbReference>
<dbReference type="GO" id="GO:0005829">
    <property type="term" value="C:cytosol"/>
    <property type="evidence" value="ECO:0007669"/>
    <property type="project" value="TreeGrafter"/>
</dbReference>
<dbReference type="Gene3D" id="3.90.950.10">
    <property type="match status" value="1"/>
</dbReference>
<gene>
    <name evidence="12" type="ORF">FHS48_001175</name>
</gene>
<keyword evidence="7 10" id="KW-0546">Nucleotide metabolism</keyword>
<feature type="binding site" evidence="10">
    <location>
        <position position="78"/>
    </location>
    <ligand>
        <name>Mg(2+)</name>
        <dbReference type="ChEBI" id="CHEBI:18420"/>
    </ligand>
</feature>
<dbReference type="SUPFAM" id="SSF52972">
    <property type="entry name" value="ITPase-like"/>
    <property type="match status" value="1"/>
</dbReference>
<keyword evidence="5 10" id="KW-0378">Hydrolase</keyword>
<keyword evidence="4 10" id="KW-0547">Nucleotide-binding</keyword>
<dbReference type="RefSeq" id="WP_184262308.1">
    <property type="nucleotide sequence ID" value="NZ_JACIIX010000003.1"/>
</dbReference>
<organism evidence="12 13">
    <name type="scientific">Novispirillum itersonii</name>
    <name type="common">Aquaspirillum itersonii</name>
    <dbReference type="NCBI Taxonomy" id="189"/>
    <lineage>
        <taxon>Bacteria</taxon>
        <taxon>Pseudomonadati</taxon>
        <taxon>Pseudomonadota</taxon>
        <taxon>Alphaproteobacteria</taxon>
        <taxon>Rhodospirillales</taxon>
        <taxon>Novispirillaceae</taxon>
        <taxon>Novispirillum</taxon>
    </lineage>
</organism>
<keyword evidence="6 10" id="KW-0460">Magnesium</keyword>
<feature type="binding site" evidence="10">
    <location>
        <begin position="187"/>
        <end position="188"/>
    </location>
    <ligand>
        <name>substrate</name>
    </ligand>
</feature>
<dbReference type="Pfam" id="PF01725">
    <property type="entry name" value="Ham1p_like"/>
    <property type="match status" value="1"/>
</dbReference>
<evidence type="ECO:0000256" key="9">
    <source>
        <dbReference type="ARBA" id="ARBA00052017"/>
    </source>
</evidence>
<comment type="function">
    <text evidence="10">Pyrophosphatase that catalyzes the hydrolysis of nucleoside triphosphates to their monophosphate derivatives, with a high preference for the non-canonical purine nucleotides XTP (xanthosine triphosphate), dITP (deoxyinosine triphosphate) and ITP. Seems to function as a house-cleaning enzyme that removes non-canonical purine nucleotides from the nucleotide pool, thus preventing their incorporation into DNA/RNA and avoiding chromosomal lesions.</text>
</comment>
<evidence type="ECO:0000256" key="5">
    <source>
        <dbReference type="ARBA" id="ARBA00022801"/>
    </source>
</evidence>
<dbReference type="FunFam" id="3.90.950.10:FF:000001">
    <property type="entry name" value="dITP/XTP pyrophosphatase"/>
    <property type="match status" value="1"/>
</dbReference>
<dbReference type="GO" id="GO:0017111">
    <property type="term" value="F:ribonucleoside triphosphate phosphatase activity"/>
    <property type="evidence" value="ECO:0007669"/>
    <property type="project" value="InterPro"/>
</dbReference>
<comment type="similarity">
    <text evidence="1 10 11">Belongs to the HAM1 NTPase family.</text>
</comment>
<keyword evidence="13" id="KW-1185">Reference proteome</keyword>
<dbReference type="NCBIfam" id="TIGR00042">
    <property type="entry name" value="RdgB/HAM1 family non-canonical purine NTP pyrophosphatase"/>
    <property type="match status" value="1"/>
</dbReference>
<evidence type="ECO:0000256" key="1">
    <source>
        <dbReference type="ARBA" id="ARBA00008023"/>
    </source>
</evidence>
<dbReference type="EMBL" id="JACIIX010000003">
    <property type="protein sequence ID" value="MBB6209767.1"/>
    <property type="molecule type" value="Genomic_DNA"/>
</dbReference>
<evidence type="ECO:0000256" key="4">
    <source>
        <dbReference type="ARBA" id="ARBA00022741"/>
    </source>
</evidence>
<dbReference type="PANTHER" id="PTHR11067">
    <property type="entry name" value="INOSINE TRIPHOSPHATE PYROPHOSPHATASE/HAM1 PROTEIN"/>
    <property type="match status" value="1"/>
</dbReference>
<comment type="subunit">
    <text evidence="2 10">Homodimer.</text>
</comment>
<keyword evidence="3 10" id="KW-0479">Metal-binding</keyword>
<dbReference type="GO" id="GO:0046872">
    <property type="term" value="F:metal ion binding"/>
    <property type="evidence" value="ECO:0007669"/>
    <property type="project" value="UniProtKB-KW"/>
</dbReference>